<dbReference type="Pfam" id="PF07885">
    <property type="entry name" value="Ion_trans_2"/>
    <property type="match status" value="1"/>
</dbReference>
<feature type="domain" description="Potassium channel" evidence="1">
    <location>
        <begin position="81"/>
        <end position="152"/>
    </location>
</feature>
<gene>
    <name evidence="2" type="ORF">ICHIAU1_00680</name>
</gene>
<keyword evidence="3" id="KW-1185">Reference proteome</keyword>
<dbReference type="SUPFAM" id="SSF81324">
    <property type="entry name" value="Voltage-gated potassium channels"/>
    <property type="match status" value="1"/>
</dbReference>
<dbReference type="RefSeq" id="WP_211148869.1">
    <property type="nucleotide sequence ID" value="NZ_AP019011.1"/>
</dbReference>
<dbReference type="EMBL" id="AP022345">
    <property type="protein sequence ID" value="BBU67785.1"/>
    <property type="molecule type" value="Genomic_DNA"/>
</dbReference>
<reference evidence="3" key="1">
    <citation type="submission" date="2020-01" db="EMBL/GenBank/DDBJ databases">
        <title>Phosphoaccumulans saitamaens gen. nov., sp. nov., a polyphosphate accumulating bacterium isolated from surface river water.</title>
        <authorList>
            <person name="Watanabe K."/>
            <person name="Suda W."/>
        </authorList>
    </citation>
    <scope>NUCLEOTIDE SEQUENCE [LARGE SCALE GENOMIC DNA]</scope>
    <source>
        <strain evidence="3">ICHIAU1</strain>
    </source>
</reference>
<accession>A0A679IAQ3</accession>
<protein>
    <recommendedName>
        <fullName evidence="1">Potassium channel domain-containing protein</fullName>
    </recommendedName>
</protein>
<sequence length="194" mass="22043">MQPKDIATVTLVDAQQIIQTVPLWQNLAVGAVALFVLLWINVFFQRRISLNFEINARVNLSRKRYNRVFLNYFTSIIYLILVQCLAIALWALILRVLGLVMSPLDALLFAGSCYTTIGIVSDIMPDTWKLLAVFIALSGLFSVALSTAVMLNMSPLFRFAWLKKHSKKIQQILKKKKLDLPELIAPRVDFTETD</sequence>
<dbReference type="AlphaFoldDB" id="A0A679IAQ3"/>
<evidence type="ECO:0000313" key="2">
    <source>
        <dbReference type="EMBL" id="BBU67785.1"/>
    </source>
</evidence>
<evidence type="ECO:0000313" key="3">
    <source>
        <dbReference type="Proteomes" id="UP000463961"/>
    </source>
</evidence>
<dbReference type="Proteomes" id="UP000463961">
    <property type="component" value="Chromosome"/>
</dbReference>
<evidence type="ECO:0000259" key="1">
    <source>
        <dbReference type="Pfam" id="PF07885"/>
    </source>
</evidence>
<dbReference type="InterPro" id="IPR013099">
    <property type="entry name" value="K_chnl_dom"/>
</dbReference>
<name>A0A679IAQ3_9RHOO</name>
<dbReference type="Gene3D" id="1.10.287.70">
    <property type="match status" value="1"/>
</dbReference>
<proteinExistence type="predicted"/>
<organism evidence="2 3">
    <name type="scientific">Fluviibacter phosphoraccumulans</name>
    <dbReference type="NCBI Taxonomy" id="1751046"/>
    <lineage>
        <taxon>Bacteria</taxon>
        <taxon>Pseudomonadati</taxon>
        <taxon>Pseudomonadota</taxon>
        <taxon>Betaproteobacteria</taxon>
        <taxon>Rhodocyclales</taxon>
        <taxon>Fluviibacteraceae</taxon>
        <taxon>Fluviibacter</taxon>
    </lineage>
</organism>